<dbReference type="InterPro" id="IPR038765">
    <property type="entry name" value="Papain-like_cys_pep_sf"/>
</dbReference>
<evidence type="ECO:0000256" key="4">
    <source>
        <dbReference type="ARBA" id="ARBA00022670"/>
    </source>
</evidence>
<dbReference type="PROSITE" id="PS00973">
    <property type="entry name" value="USP_2"/>
    <property type="match status" value="1"/>
</dbReference>
<dbReference type="GO" id="GO:0006508">
    <property type="term" value="P:proteolysis"/>
    <property type="evidence" value="ECO:0007669"/>
    <property type="project" value="UniProtKB-KW"/>
</dbReference>
<organism evidence="10 11">
    <name type="scientific">Nezara viridula</name>
    <name type="common">Southern green stink bug</name>
    <name type="synonym">Cimex viridulus</name>
    <dbReference type="NCBI Taxonomy" id="85310"/>
    <lineage>
        <taxon>Eukaryota</taxon>
        <taxon>Metazoa</taxon>
        <taxon>Ecdysozoa</taxon>
        <taxon>Arthropoda</taxon>
        <taxon>Hexapoda</taxon>
        <taxon>Insecta</taxon>
        <taxon>Pterygota</taxon>
        <taxon>Neoptera</taxon>
        <taxon>Paraneoptera</taxon>
        <taxon>Hemiptera</taxon>
        <taxon>Heteroptera</taxon>
        <taxon>Panheteroptera</taxon>
        <taxon>Pentatomomorpha</taxon>
        <taxon>Pentatomoidea</taxon>
        <taxon>Pentatomidae</taxon>
        <taxon>Pentatominae</taxon>
        <taxon>Nezara</taxon>
    </lineage>
</organism>
<dbReference type="GO" id="GO:0005634">
    <property type="term" value="C:nucleus"/>
    <property type="evidence" value="ECO:0007669"/>
    <property type="project" value="TreeGrafter"/>
</dbReference>
<proteinExistence type="inferred from homology"/>
<keyword evidence="11" id="KW-1185">Reference proteome</keyword>
<dbReference type="OrthoDB" id="2248014at2759"/>
<evidence type="ECO:0000259" key="9">
    <source>
        <dbReference type="PROSITE" id="PS50235"/>
    </source>
</evidence>
<evidence type="ECO:0000256" key="1">
    <source>
        <dbReference type="ARBA" id="ARBA00000707"/>
    </source>
</evidence>
<comment type="similarity">
    <text evidence="2">Belongs to the peptidase C19 family.</text>
</comment>
<evidence type="ECO:0000313" key="11">
    <source>
        <dbReference type="Proteomes" id="UP001152798"/>
    </source>
</evidence>
<dbReference type="PANTHER" id="PTHR24006:SF888">
    <property type="entry name" value="UBIQUITIN CARBOXYL-TERMINAL HYDROLASE 30"/>
    <property type="match status" value="1"/>
</dbReference>
<protein>
    <recommendedName>
        <fullName evidence="3">ubiquitinyl hydrolase 1</fullName>
        <ecNumber evidence="3">3.4.19.12</ecNumber>
    </recommendedName>
</protein>
<keyword evidence="5" id="KW-0833">Ubl conjugation pathway</keyword>
<evidence type="ECO:0000256" key="7">
    <source>
        <dbReference type="ARBA" id="ARBA00022807"/>
    </source>
</evidence>
<dbReference type="InterPro" id="IPR028889">
    <property type="entry name" value="USP"/>
</dbReference>
<dbReference type="PROSITE" id="PS50235">
    <property type="entry name" value="USP_3"/>
    <property type="match status" value="1"/>
</dbReference>
<dbReference type="InterPro" id="IPR050164">
    <property type="entry name" value="Peptidase_C19"/>
</dbReference>
<keyword evidence="8" id="KW-0472">Membrane</keyword>
<evidence type="ECO:0000256" key="3">
    <source>
        <dbReference type="ARBA" id="ARBA00012759"/>
    </source>
</evidence>
<dbReference type="InterPro" id="IPR018200">
    <property type="entry name" value="USP_CS"/>
</dbReference>
<dbReference type="Gene3D" id="3.90.70.10">
    <property type="entry name" value="Cysteine proteinases"/>
    <property type="match status" value="1"/>
</dbReference>
<dbReference type="InterPro" id="IPR001394">
    <property type="entry name" value="Peptidase_C19_UCH"/>
</dbReference>
<dbReference type="AlphaFoldDB" id="A0A9P0MUL0"/>
<comment type="catalytic activity">
    <reaction evidence="1">
        <text>Thiol-dependent hydrolysis of ester, thioester, amide, peptide and isopeptide bonds formed by the C-terminal Gly of ubiquitin (a 76-residue protein attached to proteins as an intracellular targeting signal).</text>
        <dbReference type="EC" id="3.4.19.12"/>
    </reaction>
</comment>
<dbReference type="GO" id="GO:0004843">
    <property type="term" value="F:cysteine-type deubiquitinase activity"/>
    <property type="evidence" value="ECO:0007669"/>
    <property type="project" value="UniProtKB-EC"/>
</dbReference>
<dbReference type="EC" id="3.4.19.12" evidence="3"/>
<dbReference type="CDD" id="cd02662">
    <property type="entry name" value="Peptidase_C19F"/>
    <property type="match status" value="1"/>
</dbReference>
<keyword evidence="4" id="KW-0645">Protease</keyword>
<keyword evidence="8" id="KW-1133">Transmembrane helix</keyword>
<dbReference type="SUPFAM" id="SSF54001">
    <property type="entry name" value="Cysteine proteinases"/>
    <property type="match status" value="1"/>
</dbReference>
<evidence type="ECO:0000256" key="5">
    <source>
        <dbReference type="ARBA" id="ARBA00022786"/>
    </source>
</evidence>
<evidence type="ECO:0000256" key="2">
    <source>
        <dbReference type="ARBA" id="ARBA00009085"/>
    </source>
</evidence>
<keyword evidence="8" id="KW-0812">Transmembrane</keyword>
<dbReference type="GO" id="GO:0005829">
    <property type="term" value="C:cytosol"/>
    <property type="evidence" value="ECO:0007669"/>
    <property type="project" value="TreeGrafter"/>
</dbReference>
<evidence type="ECO:0000256" key="8">
    <source>
        <dbReference type="SAM" id="Phobius"/>
    </source>
</evidence>
<dbReference type="PANTHER" id="PTHR24006">
    <property type="entry name" value="UBIQUITIN CARBOXYL-TERMINAL HYDROLASE"/>
    <property type="match status" value="1"/>
</dbReference>
<evidence type="ECO:0000256" key="6">
    <source>
        <dbReference type="ARBA" id="ARBA00022801"/>
    </source>
</evidence>
<evidence type="ECO:0000313" key="10">
    <source>
        <dbReference type="EMBL" id="CAH1405025.1"/>
    </source>
</evidence>
<dbReference type="Pfam" id="PF00443">
    <property type="entry name" value="UCH"/>
    <property type="match status" value="1"/>
</dbReference>
<dbReference type="Proteomes" id="UP001152798">
    <property type="component" value="Chromosome 6"/>
</dbReference>
<keyword evidence="7" id="KW-0788">Thiol protease</keyword>
<dbReference type="EMBL" id="OV725082">
    <property type="protein sequence ID" value="CAH1405025.1"/>
    <property type="molecule type" value="Genomic_DNA"/>
</dbReference>
<reference evidence="10" key="1">
    <citation type="submission" date="2022-01" db="EMBL/GenBank/DDBJ databases">
        <authorList>
            <person name="King R."/>
        </authorList>
    </citation>
    <scope>NUCLEOTIDE SEQUENCE</scope>
</reference>
<gene>
    <name evidence="10" type="ORF">NEZAVI_LOCUS13322</name>
</gene>
<dbReference type="GO" id="GO:0016579">
    <property type="term" value="P:protein deubiquitination"/>
    <property type="evidence" value="ECO:0007669"/>
    <property type="project" value="InterPro"/>
</dbReference>
<feature type="domain" description="USP" evidence="9">
    <location>
        <begin position="47"/>
        <end position="460"/>
    </location>
</feature>
<keyword evidence="6" id="KW-0378">Hydrolase</keyword>
<sequence>MSSQDDIEMDKDSILLFGITACALGLSLFIFWGPKLSRRGSYNSKLIGLQNLGLTCFLNSLLQALAACPSLLDWLEPCQGNGYVSSSLYTILRVLCYERQPDDGTEAVISPEDLIYGLRRKNYWSSLQEQDPHELFLHLISAVEEEEQKAKPQSSSGRSTETKVIKRSNSLLDALDLDDRTVKNGRDPEEQCQGDAPQVISRSIQQPLSSSRLVSPFRGYLASQLCCLRCGQKSAVVYDKFDTLSLALPAQSLHSTYGLGRLLSDFVRAELVDGFSCDGCSAEHGPSQASKAIKIGKLPKCLCFHICRTVIDSGGYIYKRENTVVFPEHLSMTEYTHTSHMINEKKKLKLKGGDAEMGAAVRNGSLVDENSIAAALNNNFSLPVMKGPIYQLKAVVEHRGTVESGHFVTYRRGPLEHGDSSPTDTHHQSRWYYTSDNIVKKSSLNEVLTASAYLLFYEKTVFPAL</sequence>
<feature type="transmembrane region" description="Helical" evidence="8">
    <location>
        <begin position="14"/>
        <end position="32"/>
    </location>
</feature>
<accession>A0A9P0MUL0</accession>
<name>A0A9P0MUL0_NEZVI</name>